<feature type="region of interest" description="Disordered" evidence="1">
    <location>
        <begin position="49"/>
        <end position="100"/>
    </location>
</feature>
<feature type="region of interest" description="Disordered" evidence="1">
    <location>
        <begin position="308"/>
        <end position="344"/>
    </location>
</feature>
<feature type="domain" description="Protein kinase" evidence="2">
    <location>
        <begin position="436"/>
        <end position="725"/>
    </location>
</feature>
<feature type="compositionally biased region" description="Basic and acidic residues" evidence="1">
    <location>
        <begin position="318"/>
        <end position="344"/>
    </location>
</feature>
<dbReference type="EMBL" id="CDMZ01001197">
    <property type="protein sequence ID" value="CEM28822.1"/>
    <property type="molecule type" value="Genomic_DNA"/>
</dbReference>
<evidence type="ECO:0000313" key="3">
    <source>
        <dbReference type="EMBL" id="CEM28822.1"/>
    </source>
</evidence>
<feature type="region of interest" description="Disordered" evidence="1">
    <location>
        <begin position="865"/>
        <end position="927"/>
    </location>
</feature>
<dbReference type="PROSITE" id="PS50011">
    <property type="entry name" value="PROTEIN_KINASE_DOM"/>
    <property type="match status" value="1"/>
</dbReference>
<feature type="compositionally biased region" description="Basic and acidic residues" evidence="1">
    <location>
        <begin position="185"/>
        <end position="201"/>
    </location>
</feature>
<evidence type="ECO:0000256" key="1">
    <source>
        <dbReference type="SAM" id="MobiDB-lite"/>
    </source>
</evidence>
<feature type="compositionally biased region" description="Basic and acidic residues" evidence="1">
    <location>
        <begin position="76"/>
        <end position="88"/>
    </location>
</feature>
<dbReference type="GO" id="GO:0005524">
    <property type="term" value="F:ATP binding"/>
    <property type="evidence" value="ECO:0007669"/>
    <property type="project" value="InterPro"/>
</dbReference>
<dbReference type="AlphaFoldDB" id="A0A0G4GGR8"/>
<feature type="compositionally biased region" description="Polar residues" evidence="1">
    <location>
        <begin position="60"/>
        <end position="73"/>
    </location>
</feature>
<dbReference type="SUPFAM" id="SSF56112">
    <property type="entry name" value="Protein kinase-like (PK-like)"/>
    <property type="match status" value="1"/>
</dbReference>
<feature type="compositionally biased region" description="Polar residues" evidence="1">
    <location>
        <begin position="894"/>
        <end position="904"/>
    </location>
</feature>
<name>A0A0G4GGR8_9ALVE</name>
<proteinExistence type="predicted"/>
<dbReference type="VEuPathDB" id="CryptoDB:Cvel_21831"/>
<dbReference type="InterPro" id="IPR000719">
    <property type="entry name" value="Prot_kinase_dom"/>
</dbReference>
<gene>
    <name evidence="3" type="ORF">Cvel_21831</name>
</gene>
<dbReference type="InterPro" id="IPR011009">
    <property type="entry name" value="Kinase-like_dom_sf"/>
</dbReference>
<protein>
    <recommendedName>
        <fullName evidence="2">Protein kinase domain-containing protein</fullName>
    </recommendedName>
</protein>
<feature type="region of interest" description="Disordered" evidence="1">
    <location>
        <begin position="181"/>
        <end position="212"/>
    </location>
</feature>
<feature type="region of interest" description="Disordered" evidence="1">
    <location>
        <begin position="124"/>
        <end position="157"/>
    </location>
</feature>
<reference evidence="3" key="1">
    <citation type="submission" date="2014-11" db="EMBL/GenBank/DDBJ databases">
        <authorList>
            <person name="Otto D Thomas"/>
            <person name="Naeem Raeece"/>
        </authorList>
    </citation>
    <scope>NUCLEOTIDE SEQUENCE</scope>
</reference>
<dbReference type="Gene3D" id="1.10.510.10">
    <property type="entry name" value="Transferase(Phosphotransferase) domain 1"/>
    <property type="match status" value="1"/>
</dbReference>
<organism evidence="3">
    <name type="scientific">Chromera velia CCMP2878</name>
    <dbReference type="NCBI Taxonomy" id="1169474"/>
    <lineage>
        <taxon>Eukaryota</taxon>
        <taxon>Sar</taxon>
        <taxon>Alveolata</taxon>
        <taxon>Colpodellida</taxon>
        <taxon>Chromeraceae</taxon>
        <taxon>Chromera</taxon>
    </lineage>
</organism>
<evidence type="ECO:0000259" key="2">
    <source>
        <dbReference type="PROSITE" id="PS50011"/>
    </source>
</evidence>
<dbReference type="GO" id="GO:0004672">
    <property type="term" value="F:protein kinase activity"/>
    <property type="evidence" value="ECO:0007669"/>
    <property type="project" value="InterPro"/>
</dbReference>
<feature type="region of interest" description="Disordered" evidence="1">
    <location>
        <begin position="946"/>
        <end position="978"/>
    </location>
</feature>
<sequence>MANQKPNDLFIISRGIWRELSQHPLLRLVAQTSDLPLYMSESILESLRESLREESAPSMKETSPVSACSQSTDATDEIKSETSHDDHSSRRHSRTGKASVCVVAASSKDKAQELHRQLVAEMEKRASGFGKSEEGKQKEATETEKEEGALRLPSPPVSVSLSLKGLQELPHTPGMHVIVSSADEESAHTRDGGSEKTRDEQNAEATGAQERSLSVDCKLRLPVSVCLVVLASDGSADTTEKLLDMRDSILERCGRLSSDTLQKTPPETKAEIDSGLSPKTLLFLPEGEGKDGETLGESLRGRLEGFCTFPPSHQATKPGDENDLKEGEETKKKEAEEGAERRTTACECPDRATSVRAVVSLTCPSCTHPYFPSAKLNTEEVAEILKKVTERVRSAVTTAYGPAKAASVPSLDACYSSTALCVFTPLEVEAEAVERQQKGPVVGGPSCSQIRRARHRTRVENGWELYVKLPPEKARADDLFCLAVEVALIGSLQEAGVGASLGLWWDGETGQFGILMTDAGRSLFEATVAFCDEIGRERQKEGGRVGQKTMAVLQRAVTHTLRGVGGALKSLGVRLSGGRQLVHGDIKEGQICVLESPHKFPSDNEGGEVTVIDWGISSLIEASSGKVFLGYPGDIPAGSSGYFSPETAALAQRNRTSPSKDVFSSGRTASSALLALMMAAFADKGHTATNMETAIQGSSVGSVLAWMETADPQRRPPMRTVEKFFAWWKSNWGSSGYFSPETAALAQRNRTSPSKDVFSSGRTASSALLALMMAAFADKGHTATNMETAIQGSSVGSVLAWMETADPQRRPPMRTVEKFFAWWKSNWDEDIRSLLQTAAAARGPTRHHQVHRREPVRVFLEAEAQKNAKPSGKTQPPPASQPDSVLSPRKEQPPLTSRGTQSPATARHAGPERGPSQGTAAPAFYGPVPGHPFPPYMHPHWAPAHPHQVPMQIPQTARGAPPPPGWPFAVAGGHFRMQ</sequence>
<accession>A0A0G4GGR8</accession>
<feature type="compositionally biased region" description="Basic and acidic residues" evidence="1">
    <location>
        <begin position="124"/>
        <end position="149"/>
    </location>
</feature>